<keyword evidence="3" id="KW-1185">Reference proteome</keyword>
<dbReference type="InterPro" id="IPR058193">
    <property type="entry name" value="VanY/YodJ_core_dom"/>
</dbReference>
<dbReference type="SUPFAM" id="SSF55166">
    <property type="entry name" value="Hedgehog/DD-peptidase"/>
    <property type="match status" value="1"/>
</dbReference>
<dbReference type="PANTHER" id="PTHR34385">
    <property type="entry name" value="D-ALANYL-D-ALANINE CARBOXYPEPTIDASE"/>
    <property type="match status" value="1"/>
</dbReference>
<dbReference type="InterPro" id="IPR003709">
    <property type="entry name" value="VanY-like_core_dom"/>
</dbReference>
<protein>
    <submittedName>
        <fullName evidence="2">M15 family metallopeptidase</fullName>
    </submittedName>
</protein>
<reference evidence="2 3" key="1">
    <citation type="submission" date="2020-03" db="EMBL/GenBank/DDBJ databases">
        <title>Propioniciclava sp. nov., isolated from Hydrophilus acuminatus.</title>
        <authorList>
            <person name="Hyun D.-W."/>
            <person name="Bae J.-W."/>
        </authorList>
    </citation>
    <scope>NUCLEOTIDE SEQUENCE [LARGE SCALE GENOMIC DNA]</scope>
    <source>
        <strain evidence="2 3">HDW11</strain>
    </source>
</reference>
<dbReference type="RefSeq" id="WP_166234098.1">
    <property type="nucleotide sequence ID" value="NZ_CP049865.1"/>
</dbReference>
<dbReference type="GO" id="GO:0006508">
    <property type="term" value="P:proteolysis"/>
    <property type="evidence" value="ECO:0007669"/>
    <property type="project" value="InterPro"/>
</dbReference>
<name>A0A6G7Y8T1_9ACTN</name>
<dbReference type="GO" id="GO:0008233">
    <property type="term" value="F:peptidase activity"/>
    <property type="evidence" value="ECO:0007669"/>
    <property type="project" value="InterPro"/>
</dbReference>
<proteinExistence type="predicted"/>
<dbReference type="Proteomes" id="UP000501058">
    <property type="component" value="Chromosome"/>
</dbReference>
<dbReference type="Pfam" id="PF02557">
    <property type="entry name" value="VanY"/>
    <property type="match status" value="1"/>
</dbReference>
<dbReference type="PANTHER" id="PTHR34385:SF1">
    <property type="entry name" value="PEPTIDOGLYCAN L-ALANYL-D-GLUTAMATE ENDOPEPTIDASE CWLK"/>
    <property type="match status" value="1"/>
</dbReference>
<dbReference type="Gene3D" id="3.30.1380.10">
    <property type="match status" value="1"/>
</dbReference>
<dbReference type="InterPro" id="IPR052179">
    <property type="entry name" value="DD-CPase-like"/>
</dbReference>
<dbReference type="InterPro" id="IPR009045">
    <property type="entry name" value="Zn_M74/Hedgehog-like"/>
</dbReference>
<accession>A0A6G7Y8T1</accession>
<gene>
    <name evidence="2" type="ORF">G7070_13110</name>
</gene>
<dbReference type="EMBL" id="CP049865">
    <property type="protein sequence ID" value="QIK73027.1"/>
    <property type="molecule type" value="Genomic_DNA"/>
</dbReference>
<evidence type="ECO:0000259" key="1">
    <source>
        <dbReference type="Pfam" id="PF02557"/>
    </source>
</evidence>
<dbReference type="AlphaFoldDB" id="A0A6G7Y8T1"/>
<evidence type="ECO:0000313" key="3">
    <source>
        <dbReference type="Proteomes" id="UP000501058"/>
    </source>
</evidence>
<dbReference type="KEGG" id="prv:G7070_13110"/>
<evidence type="ECO:0000313" key="2">
    <source>
        <dbReference type="EMBL" id="QIK73027.1"/>
    </source>
</evidence>
<feature type="domain" description="D-alanyl-D-alanine carboxypeptidase-like core" evidence="1">
    <location>
        <begin position="3"/>
        <end position="120"/>
    </location>
</feature>
<organism evidence="2 3">
    <name type="scientific">Propioniciclava coleopterorum</name>
    <dbReference type="NCBI Taxonomy" id="2714937"/>
    <lineage>
        <taxon>Bacteria</taxon>
        <taxon>Bacillati</taxon>
        <taxon>Actinomycetota</taxon>
        <taxon>Actinomycetes</taxon>
        <taxon>Propionibacteriales</taxon>
        <taxon>Propionibacteriaceae</taxon>
        <taxon>Propioniciclava</taxon>
    </lineage>
</organism>
<sequence length="142" mass="15648">MRAALNQMFADAKAAKMPLAVRSGYRSWAVQDASFKRAYAKYGEGARRYYAEAGHSEHQTGLSLDLSDGTSMQGYKFAATKQAGWVAANAARYGFIIRYPEGKRHITGVDHEPWHIRYVGVEVAAAMAKTPGITLEEYLGLV</sequence>
<dbReference type="CDD" id="cd14852">
    <property type="entry name" value="LD-carboxypeptidase"/>
    <property type="match status" value="1"/>
</dbReference>